<evidence type="ECO:0000313" key="5">
    <source>
        <dbReference type="Proteomes" id="UP000079169"/>
    </source>
</evidence>
<dbReference type="STRING" id="121845.A0A1S4EA84"/>
<feature type="chain" id="PRO_5018248956" evidence="4">
    <location>
        <begin position="22"/>
        <end position="343"/>
    </location>
</feature>
<comment type="subcellular location">
    <subcellularLocation>
        <location evidence="1">Secreted</location>
    </subcellularLocation>
</comment>
<dbReference type="PANTHER" id="PTHR10009">
    <property type="entry name" value="PROTEIN YELLOW-RELATED"/>
    <property type="match status" value="1"/>
</dbReference>
<keyword evidence="4" id="KW-0732">Signal</keyword>
<keyword evidence="5" id="KW-1185">Reference proteome</keyword>
<dbReference type="InterPro" id="IPR011042">
    <property type="entry name" value="6-blade_b-propeller_TolB-like"/>
</dbReference>
<proteinExistence type="inferred from homology"/>
<evidence type="ECO:0000256" key="4">
    <source>
        <dbReference type="SAM" id="SignalP"/>
    </source>
</evidence>
<dbReference type="GO" id="GO:0005576">
    <property type="term" value="C:extracellular region"/>
    <property type="evidence" value="ECO:0007669"/>
    <property type="project" value="UniProtKB-SubCell"/>
</dbReference>
<dbReference type="Proteomes" id="UP000079169">
    <property type="component" value="Unplaced"/>
</dbReference>
<evidence type="ECO:0000313" key="6">
    <source>
        <dbReference type="RefSeq" id="XP_017299014.2"/>
    </source>
</evidence>
<dbReference type="Pfam" id="PF03022">
    <property type="entry name" value="MRJP"/>
    <property type="match status" value="1"/>
</dbReference>
<dbReference type="RefSeq" id="XP_017299014.2">
    <property type="nucleotide sequence ID" value="XM_017443525.2"/>
</dbReference>
<evidence type="ECO:0000256" key="1">
    <source>
        <dbReference type="ARBA" id="ARBA00004613"/>
    </source>
</evidence>
<evidence type="ECO:0000256" key="3">
    <source>
        <dbReference type="ARBA" id="ARBA00022525"/>
    </source>
</evidence>
<keyword evidence="3" id="KW-0964">Secreted</keyword>
<dbReference type="AlphaFoldDB" id="A0A1S4EA84"/>
<feature type="signal peptide" evidence="4">
    <location>
        <begin position="1"/>
        <end position="21"/>
    </location>
</feature>
<dbReference type="PaxDb" id="121845-A0A1S4EA84"/>
<accession>A0A1S4EA84</accession>
<dbReference type="Gene3D" id="2.120.10.30">
    <property type="entry name" value="TolB, C-terminal domain"/>
    <property type="match status" value="2"/>
</dbReference>
<dbReference type="KEGG" id="dci:108252223"/>
<dbReference type="PANTHER" id="PTHR10009:SF11">
    <property type="entry name" value="RH54244P"/>
    <property type="match status" value="1"/>
</dbReference>
<name>A0A1S4EA84_DIACI</name>
<dbReference type="InterPro" id="IPR017996">
    <property type="entry name" value="MRJP/yellow-related"/>
</dbReference>
<reference evidence="6" key="1">
    <citation type="submission" date="2025-08" db="UniProtKB">
        <authorList>
            <consortium name="RefSeq"/>
        </authorList>
    </citation>
    <scope>IDENTIFICATION</scope>
</reference>
<gene>
    <name evidence="6" type="primary">LOC108252223</name>
</gene>
<protein>
    <submittedName>
        <fullName evidence="6">L-dopachrome tautomerase yellow-f-like</fullName>
    </submittedName>
</protein>
<evidence type="ECO:0000256" key="2">
    <source>
        <dbReference type="ARBA" id="ARBA00009127"/>
    </source>
</evidence>
<sequence>MSLKCLTLLAGVCLLACRVNAANERLKELFAWKTVDFDFPDDATRAKAIENKEYIQENNLPLGLERWHDKLFVTIPRWKSGIVSTLNYINLTGKFDNRTPRLNILDIAADSVFANILVDTTPNTCDKAFAYIPDLGGFQMIVYDLENNESYKVKHHYFYFDPLSGNYNVGGVNFQWTDGVFGVALSPVHKEDGYRTLYFHPLSSTREFSVNTKILQNKTTASNSYYEFKVLGSRGPNSQASAESLDEKTGVLFYTQVNKDGVGCWNSYKHANEYSADTTDLVATDSETLVFPNDLKVDKEGYLWVLSDKLSVHIYKGLHTDEINYRIFQTPVKDAIKGTVCDV</sequence>
<organism evidence="5 6">
    <name type="scientific">Diaphorina citri</name>
    <name type="common">Asian citrus psyllid</name>
    <dbReference type="NCBI Taxonomy" id="121845"/>
    <lineage>
        <taxon>Eukaryota</taxon>
        <taxon>Metazoa</taxon>
        <taxon>Ecdysozoa</taxon>
        <taxon>Arthropoda</taxon>
        <taxon>Hexapoda</taxon>
        <taxon>Insecta</taxon>
        <taxon>Pterygota</taxon>
        <taxon>Neoptera</taxon>
        <taxon>Paraneoptera</taxon>
        <taxon>Hemiptera</taxon>
        <taxon>Sternorrhyncha</taxon>
        <taxon>Psylloidea</taxon>
        <taxon>Psyllidae</taxon>
        <taxon>Diaphorininae</taxon>
        <taxon>Diaphorina</taxon>
    </lineage>
</organism>
<comment type="similarity">
    <text evidence="2">Belongs to the major royal jelly protein family.</text>
</comment>
<dbReference type="GeneID" id="108252223"/>